<dbReference type="PRINTS" id="PR00034">
    <property type="entry name" value="HTHCRP"/>
</dbReference>
<evidence type="ECO:0000313" key="6">
    <source>
        <dbReference type="EMBL" id="BBO21532.1"/>
    </source>
</evidence>
<dbReference type="GO" id="GO:0003700">
    <property type="term" value="F:DNA-binding transcription factor activity"/>
    <property type="evidence" value="ECO:0007669"/>
    <property type="project" value="TreeGrafter"/>
</dbReference>
<dbReference type="PROSITE" id="PS50042">
    <property type="entry name" value="CNMP_BINDING_3"/>
    <property type="match status" value="1"/>
</dbReference>
<evidence type="ECO:0000256" key="3">
    <source>
        <dbReference type="ARBA" id="ARBA00023163"/>
    </source>
</evidence>
<feature type="domain" description="HTH crp-type" evidence="5">
    <location>
        <begin position="177"/>
        <end position="250"/>
    </location>
</feature>
<evidence type="ECO:0000313" key="7">
    <source>
        <dbReference type="Proteomes" id="UP000662914"/>
    </source>
</evidence>
<feature type="domain" description="Cyclic nucleotide-binding" evidence="4">
    <location>
        <begin position="43"/>
        <end position="113"/>
    </location>
</feature>
<dbReference type="GO" id="GO:0005829">
    <property type="term" value="C:cytosol"/>
    <property type="evidence" value="ECO:0007669"/>
    <property type="project" value="TreeGrafter"/>
</dbReference>
<dbReference type="Proteomes" id="UP000662914">
    <property type="component" value="Chromosome"/>
</dbReference>
<accession>A0A809RPK9</accession>
<proteinExistence type="predicted"/>
<dbReference type="SUPFAM" id="SSF46785">
    <property type="entry name" value="Winged helix' DNA-binding domain"/>
    <property type="match status" value="1"/>
</dbReference>
<dbReference type="InterPro" id="IPR000595">
    <property type="entry name" value="cNMP-bd_dom"/>
</dbReference>
<dbReference type="GO" id="GO:0003677">
    <property type="term" value="F:DNA binding"/>
    <property type="evidence" value="ECO:0007669"/>
    <property type="project" value="UniProtKB-KW"/>
</dbReference>
<dbReference type="InterPro" id="IPR036390">
    <property type="entry name" value="WH_DNA-bd_sf"/>
</dbReference>
<dbReference type="Gene3D" id="2.60.120.10">
    <property type="entry name" value="Jelly Rolls"/>
    <property type="match status" value="1"/>
</dbReference>
<dbReference type="AlphaFoldDB" id="A0A809RPK9"/>
<dbReference type="PANTHER" id="PTHR24567:SF75">
    <property type="entry name" value="FUMARATE AND NITRATE REDUCTION REGULATORY PROTEIN"/>
    <property type="match status" value="1"/>
</dbReference>
<dbReference type="PANTHER" id="PTHR24567">
    <property type="entry name" value="CRP FAMILY TRANSCRIPTIONAL REGULATORY PROTEIN"/>
    <property type="match status" value="1"/>
</dbReference>
<dbReference type="CDD" id="cd00092">
    <property type="entry name" value="HTH_CRP"/>
    <property type="match status" value="1"/>
</dbReference>
<reference evidence="6" key="1">
    <citation type="journal article" name="DNA Res.">
        <title>The physiological potential of anammox bacteria as revealed by their core genome structure.</title>
        <authorList>
            <person name="Okubo T."/>
            <person name="Toyoda A."/>
            <person name="Fukuhara K."/>
            <person name="Uchiyama I."/>
            <person name="Harigaya Y."/>
            <person name="Kuroiwa M."/>
            <person name="Suzuki T."/>
            <person name="Murakami Y."/>
            <person name="Suwa Y."/>
            <person name="Takami H."/>
        </authorList>
    </citation>
    <scope>NUCLEOTIDE SEQUENCE</scope>
    <source>
        <strain evidence="6">317325-3</strain>
    </source>
</reference>
<dbReference type="Gene3D" id="1.10.10.10">
    <property type="entry name" value="Winged helix-like DNA-binding domain superfamily/Winged helix DNA-binding domain"/>
    <property type="match status" value="1"/>
</dbReference>
<evidence type="ECO:0000259" key="4">
    <source>
        <dbReference type="PROSITE" id="PS50042"/>
    </source>
</evidence>
<sequence length="261" mass="29457">MDQSDRPTERESETELPNKSAVPISLVGIKAACSQCSLHELCLSEGLSKEELARLDSLVGARRKLKRQQSLYRAGDAFEALYAVRTGFFKTDVLLEDGREQVTGFQMAGEILGMDGIGTEVHTCNAVALEDSEVCVIPFALLEQLSREIQALQHNFHKVMSRELVRDQGLMMLLGTMRAEERLAAFLLNMSQRFTSRGYSAAEFHLRMTREEIGSYLGLKLETVSRVFSRFQEEGFIAVQQKHIRILDGDGLRRLLNQRSR</sequence>
<dbReference type="InterPro" id="IPR050397">
    <property type="entry name" value="Env_Response_Regulators"/>
</dbReference>
<keyword evidence="1" id="KW-0805">Transcription regulation</keyword>
<evidence type="ECO:0000259" key="5">
    <source>
        <dbReference type="PROSITE" id="PS51063"/>
    </source>
</evidence>
<dbReference type="InterPro" id="IPR036388">
    <property type="entry name" value="WH-like_DNA-bd_sf"/>
</dbReference>
<dbReference type="KEGG" id="ddz:DSYM_22310"/>
<keyword evidence="2" id="KW-0238">DNA-binding</keyword>
<dbReference type="InterPro" id="IPR014710">
    <property type="entry name" value="RmlC-like_jellyroll"/>
</dbReference>
<gene>
    <name evidence="6" type="ORF">DSYM_22310</name>
</gene>
<dbReference type="PROSITE" id="PS51063">
    <property type="entry name" value="HTH_CRP_2"/>
    <property type="match status" value="1"/>
</dbReference>
<dbReference type="InterPro" id="IPR012318">
    <property type="entry name" value="HTH_CRP"/>
</dbReference>
<organism evidence="6 7">
    <name type="scientific">Candidatus Desulfobacillus denitrificans</name>
    <dbReference type="NCBI Taxonomy" id="2608985"/>
    <lineage>
        <taxon>Bacteria</taxon>
        <taxon>Pseudomonadati</taxon>
        <taxon>Pseudomonadota</taxon>
        <taxon>Betaproteobacteria</taxon>
        <taxon>Candidatus Desulfobacillus</taxon>
    </lineage>
</organism>
<dbReference type="SMART" id="SM00100">
    <property type="entry name" value="cNMP"/>
    <property type="match status" value="1"/>
</dbReference>
<dbReference type="EMBL" id="AP021857">
    <property type="protein sequence ID" value="BBO21532.1"/>
    <property type="molecule type" value="Genomic_DNA"/>
</dbReference>
<dbReference type="InterPro" id="IPR018490">
    <property type="entry name" value="cNMP-bd_dom_sf"/>
</dbReference>
<dbReference type="SUPFAM" id="SSF51206">
    <property type="entry name" value="cAMP-binding domain-like"/>
    <property type="match status" value="1"/>
</dbReference>
<keyword evidence="3" id="KW-0804">Transcription</keyword>
<name>A0A809RPK9_9PROT</name>
<dbReference type="Pfam" id="PF00027">
    <property type="entry name" value="cNMP_binding"/>
    <property type="match status" value="1"/>
</dbReference>
<protein>
    <submittedName>
        <fullName evidence="6">Transcriptional regulator</fullName>
    </submittedName>
</protein>
<dbReference type="CDD" id="cd00038">
    <property type="entry name" value="CAP_ED"/>
    <property type="match status" value="1"/>
</dbReference>
<evidence type="ECO:0000256" key="2">
    <source>
        <dbReference type="ARBA" id="ARBA00023125"/>
    </source>
</evidence>
<dbReference type="Pfam" id="PF13545">
    <property type="entry name" value="HTH_Crp_2"/>
    <property type="match status" value="1"/>
</dbReference>
<dbReference type="SMART" id="SM00419">
    <property type="entry name" value="HTH_CRP"/>
    <property type="match status" value="1"/>
</dbReference>
<dbReference type="FunFam" id="1.10.10.10:FF:000028">
    <property type="entry name" value="Fumarate/nitrate reduction transcriptional regulator Fnr"/>
    <property type="match status" value="1"/>
</dbReference>
<dbReference type="NCBIfam" id="NF008365">
    <property type="entry name" value="PRK11161.1"/>
    <property type="match status" value="1"/>
</dbReference>
<evidence type="ECO:0000256" key="1">
    <source>
        <dbReference type="ARBA" id="ARBA00023015"/>
    </source>
</evidence>